<gene>
    <name evidence="4" type="ORF">N7476_000909</name>
</gene>
<dbReference type="InterPro" id="IPR050560">
    <property type="entry name" value="MYB_TF"/>
</dbReference>
<sequence>MNPSDLAITTLTPHSVQKPLKKGNWLPAEDEQLREGVAKYGTRWVLVAGEVGTRNGDQCAKRWKDKLSPDIDHSPWTREEENQLLELVDRYGRNWKFMADIYLEARAPLALKNRHALLMRRLKRQGSGSTESNGNPEIPAALVFPLHDTAPQTINDIVESANALMDGSASDLVISTSPRISAHSTISFRNGLGSSVETITADFPQEENLGPAQATCKGTAIAWDGENVDWQQLILDSMMDVDGVSDPTMTNPWEVTDTSKMAVVASDAPRPSSWSDSSDSSNSTALRSQTGSRSSDSRSSITGSKVKFSVTCQRGKLKSVVKHMVDAAMAESADLATEQDQVTLTLQLKG</sequence>
<dbReference type="GO" id="GO:0005634">
    <property type="term" value="C:nucleus"/>
    <property type="evidence" value="ECO:0007669"/>
    <property type="project" value="TreeGrafter"/>
</dbReference>
<proteinExistence type="predicted"/>
<reference evidence="4" key="2">
    <citation type="journal article" date="2023" name="IMA Fungus">
        <title>Comparative genomic study of the Penicillium genus elucidates a diverse pangenome and 15 lateral gene transfer events.</title>
        <authorList>
            <person name="Petersen C."/>
            <person name="Sorensen T."/>
            <person name="Nielsen M.R."/>
            <person name="Sondergaard T.E."/>
            <person name="Sorensen J.L."/>
            <person name="Fitzpatrick D.A."/>
            <person name="Frisvad J.C."/>
            <person name="Nielsen K.L."/>
        </authorList>
    </citation>
    <scope>NUCLEOTIDE SEQUENCE</scope>
    <source>
        <strain evidence="4">IBT 21472</strain>
    </source>
</reference>
<dbReference type="Proteomes" id="UP001147746">
    <property type="component" value="Unassembled WGS sequence"/>
</dbReference>
<feature type="domain" description="Myb-like" evidence="2">
    <location>
        <begin position="17"/>
        <end position="67"/>
    </location>
</feature>
<name>A0A9W9QCG6_9EURO</name>
<dbReference type="GO" id="GO:0000981">
    <property type="term" value="F:DNA-binding transcription factor activity, RNA polymerase II-specific"/>
    <property type="evidence" value="ECO:0007669"/>
    <property type="project" value="TreeGrafter"/>
</dbReference>
<dbReference type="GO" id="GO:0000278">
    <property type="term" value="P:mitotic cell cycle"/>
    <property type="evidence" value="ECO:0007669"/>
    <property type="project" value="TreeGrafter"/>
</dbReference>
<evidence type="ECO:0000256" key="1">
    <source>
        <dbReference type="SAM" id="MobiDB-lite"/>
    </source>
</evidence>
<dbReference type="InterPro" id="IPR001005">
    <property type="entry name" value="SANT/Myb"/>
</dbReference>
<dbReference type="PROSITE" id="PS50090">
    <property type="entry name" value="MYB_LIKE"/>
    <property type="match status" value="2"/>
</dbReference>
<accession>A0A9W9QCG6</accession>
<dbReference type="PANTHER" id="PTHR45614:SF265">
    <property type="entry name" value="MYB-LIKE DOMAIN-CONTAINING PROTEIN-RELATED"/>
    <property type="match status" value="1"/>
</dbReference>
<feature type="region of interest" description="Disordered" evidence="1">
    <location>
        <begin position="265"/>
        <end position="300"/>
    </location>
</feature>
<feature type="domain" description="HTH myb-type" evidence="3">
    <location>
        <begin position="17"/>
        <end position="71"/>
    </location>
</feature>
<evidence type="ECO:0000259" key="3">
    <source>
        <dbReference type="PROSITE" id="PS51294"/>
    </source>
</evidence>
<dbReference type="OrthoDB" id="2143914at2759"/>
<dbReference type="Gene3D" id="1.10.10.60">
    <property type="entry name" value="Homeodomain-like"/>
    <property type="match status" value="2"/>
</dbReference>
<dbReference type="GO" id="GO:0045944">
    <property type="term" value="P:positive regulation of transcription by RNA polymerase II"/>
    <property type="evidence" value="ECO:0007669"/>
    <property type="project" value="TreeGrafter"/>
</dbReference>
<comment type="caution">
    <text evidence="4">The sequence shown here is derived from an EMBL/GenBank/DDBJ whole genome shotgun (WGS) entry which is preliminary data.</text>
</comment>
<keyword evidence="5" id="KW-1185">Reference proteome</keyword>
<dbReference type="EMBL" id="JAPZBO010000001">
    <property type="protein sequence ID" value="KAJ5331126.1"/>
    <property type="molecule type" value="Genomic_DNA"/>
</dbReference>
<evidence type="ECO:0000313" key="5">
    <source>
        <dbReference type="Proteomes" id="UP001147746"/>
    </source>
</evidence>
<evidence type="ECO:0000313" key="4">
    <source>
        <dbReference type="EMBL" id="KAJ5331126.1"/>
    </source>
</evidence>
<dbReference type="CDD" id="cd00167">
    <property type="entry name" value="SANT"/>
    <property type="match status" value="2"/>
</dbReference>
<dbReference type="SUPFAM" id="SSF46689">
    <property type="entry name" value="Homeodomain-like"/>
    <property type="match status" value="1"/>
</dbReference>
<organism evidence="4 5">
    <name type="scientific">Penicillium atrosanguineum</name>
    <dbReference type="NCBI Taxonomy" id="1132637"/>
    <lineage>
        <taxon>Eukaryota</taxon>
        <taxon>Fungi</taxon>
        <taxon>Dikarya</taxon>
        <taxon>Ascomycota</taxon>
        <taxon>Pezizomycotina</taxon>
        <taxon>Eurotiomycetes</taxon>
        <taxon>Eurotiomycetidae</taxon>
        <taxon>Eurotiales</taxon>
        <taxon>Aspergillaceae</taxon>
        <taxon>Penicillium</taxon>
    </lineage>
</organism>
<dbReference type="GO" id="GO:0000978">
    <property type="term" value="F:RNA polymerase II cis-regulatory region sequence-specific DNA binding"/>
    <property type="evidence" value="ECO:0007669"/>
    <property type="project" value="TreeGrafter"/>
</dbReference>
<dbReference type="SMART" id="SM00717">
    <property type="entry name" value="SANT"/>
    <property type="match status" value="2"/>
</dbReference>
<evidence type="ECO:0000259" key="2">
    <source>
        <dbReference type="PROSITE" id="PS50090"/>
    </source>
</evidence>
<dbReference type="InterPro" id="IPR009057">
    <property type="entry name" value="Homeodomain-like_sf"/>
</dbReference>
<protein>
    <submittedName>
        <fullName evidence="4">Uncharacterized protein</fullName>
    </submittedName>
</protein>
<dbReference type="Pfam" id="PF13921">
    <property type="entry name" value="Myb_DNA-bind_6"/>
    <property type="match status" value="1"/>
</dbReference>
<dbReference type="AlphaFoldDB" id="A0A9W9QCG6"/>
<reference evidence="4" key="1">
    <citation type="submission" date="2022-12" db="EMBL/GenBank/DDBJ databases">
        <authorList>
            <person name="Petersen C."/>
        </authorList>
    </citation>
    <scope>NUCLEOTIDE SEQUENCE</scope>
    <source>
        <strain evidence="4">IBT 21472</strain>
    </source>
</reference>
<dbReference type="InterPro" id="IPR017930">
    <property type="entry name" value="Myb_dom"/>
</dbReference>
<feature type="domain" description="Myb-like" evidence="2">
    <location>
        <begin position="68"/>
        <end position="119"/>
    </location>
</feature>
<feature type="domain" description="HTH myb-type" evidence="3">
    <location>
        <begin position="73"/>
        <end position="123"/>
    </location>
</feature>
<dbReference type="PANTHER" id="PTHR45614">
    <property type="entry name" value="MYB PROTEIN-RELATED"/>
    <property type="match status" value="1"/>
</dbReference>
<dbReference type="PROSITE" id="PS51294">
    <property type="entry name" value="HTH_MYB"/>
    <property type="match status" value="2"/>
</dbReference>